<keyword evidence="5" id="KW-1185">Reference proteome</keyword>
<dbReference type="PRINTS" id="PR00139">
    <property type="entry name" value="ASNGLNASE"/>
</dbReference>
<dbReference type="PIRSF" id="PIRSF001220">
    <property type="entry name" value="L-ASNase_gatD"/>
    <property type="match status" value="1"/>
</dbReference>
<gene>
    <name evidence="4" type="ORF">SAMN05444167_2650</name>
</gene>
<protein>
    <submittedName>
        <fullName evidence="4">L-asparaginase</fullName>
    </submittedName>
</protein>
<feature type="binding site" evidence="2">
    <location>
        <position position="55"/>
    </location>
    <ligand>
        <name>substrate</name>
    </ligand>
</feature>
<dbReference type="Pfam" id="PF00710">
    <property type="entry name" value="Asparaginase"/>
    <property type="match status" value="1"/>
</dbReference>
<dbReference type="SUPFAM" id="SSF53774">
    <property type="entry name" value="Glutaminase/Asparaginase"/>
    <property type="match status" value="1"/>
</dbReference>
<dbReference type="InterPro" id="IPR037152">
    <property type="entry name" value="L-asparaginase_N_sf"/>
</dbReference>
<dbReference type="AlphaFoldDB" id="A0A1G7LY47"/>
<reference evidence="5" key="1">
    <citation type="submission" date="2016-10" db="EMBL/GenBank/DDBJ databases">
        <authorList>
            <person name="Varghese N."/>
            <person name="Submissions S."/>
        </authorList>
    </citation>
    <scope>NUCLEOTIDE SEQUENCE [LARGE SCALE GENOMIC DNA]</scope>
    <source>
        <strain evidence="5">GAS232</strain>
    </source>
</reference>
<evidence type="ECO:0000313" key="4">
    <source>
        <dbReference type="EMBL" id="SDF54445.1"/>
    </source>
</evidence>
<dbReference type="PROSITE" id="PS51732">
    <property type="entry name" value="ASN_GLN_ASE_3"/>
    <property type="match status" value="1"/>
</dbReference>
<dbReference type="Gene3D" id="3.40.50.1170">
    <property type="entry name" value="L-asparaginase, N-terminal domain"/>
    <property type="match status" value="1"/>
</dbReference>
<dbReference type="PANTHER" id="PTHR11707">
    <property type="entry name" value="L-ASPARAGINASE"/>
    <property type="match status" value="1"/>
</dbReference>
<evidence type="ECO:0000259" key="3">
    <source>
        <dbReference type="Pfam" id="PF00710"/>
    </source>
</evidence>
<evidence type="ECO:0000256" key="1">
    <source>
        <dbReference type="PIRSR" id="PIRSR001220-1"/>
    </source>
</evidence>
<dbReference type="InterPro" id="IPR027474">
    <property type="entry name" value="L-asparaginase_N"/>
</dbReference>
<dbReference type="Proteomes" id="UP000182427">
    <property type="component" value="Chromosome I"/>
</dbReference>
<accession>A0A1G7LY47</accession>
<dbReference type="OrthoDB" id="9788068at2"/>
<dbReference type="RefSeq" id="WP_083345556.1">
    <property type="nucleotide sequence ID" value="NZ_LT629690.1"/>
</dbReference>
<evidence type="ECO:0000313" key="5">
    <source>
        <dbReference type="Proteomes" id="UP000182427"/>
    </source>
</evidence>
<dbReference type="InterPro" id="IPR006034">
    <property type="entry name" value="Asparaginase/glutaminase-like"/>
</dbReference>
<feature type="active site" description="O-isoaspartyl threonine intermediate" evidence="1">
    <location>
        <position position="12"/>
    </location>
</feature>
<dbReference type="EMBL" id="LT629690">
    <property type="protein sequence ID" value="SDF54445.1"/>
    <property type="molecule type" value="Genomic_DNA"/>
</dbReference>
<dbReference type="InterPro" id="IPR036152">
    <property type="entry name" value="Asp/glu_Ase-like_sf"/>
</dbReference>
<organism evidence="4 5">
    <name type="scientific">Terriglobus roseus</name>
    <dbReference type="NCBI Taxonomy" id="392734"/>
    <lineage>
        <taxon>Bacteria</taxon>
        <taxon>Pseudomonadati</taxon>
        <taxon>Acidobacteriota</taxon>
        <taxon>Terriglobia</taxon>
        <taxon>Terriglobales</taxon>
        <taxon>Acidobacteriaceae</taxon>
        <taxon>Terriglobus</taxon>
    </lineage>
</organism>
<sequence>MHRVHLITTGGTIEKRYVEQAGSMENTEPQIRRCLSLLRLPDIEITVEELMNKDSLFMTDEDRKLIAERALSKAIEGIPVLVTHGTDTVVETGKVVADALAHNCGSGNVPVVFTGAMTPFGIEGSDAIQNLTESLLATRLLNGGVFLVFHGDVFPIGHVAKDRENSRFRHI</sequence>
<evidence type="ECO:0000256" key="2">
    <source>
        <dbReference type="PIRSR" id="PIRSR001220-2"/>
    </source>
</evidence>
<dbReference type="GO" id="GO:0004067">
    <property type="term" value="F:asparaginase activity"/>
    <property type="evidence" value="ECO:0007669"/>
    <property type="project" value="UniProtKB-UniRule"/>
</dbReference>
<name>A0A1G7LY47_9BACT</name>
<dbReference type="PIRSF" id="PIRSF500176">
    <property type="entry name" value="L_ASNase"/>
    <property type="match status" value="1"/>
</dbReference>
<feature type="binding site" evidence="2">
    <location>
        <begin position="86"/>
        <end position="87"/>
    </location>
    <ligand>
        <name>substrate</name>
    </ligand>
</feature>
<dbReference type="PANTHER" id="PTHR11707:SF28">
    <property type="entry name" value="60 KDA LYSOPHOSPHOLIPASE"/>
    <property type="match status" value="1"/>
</dbReference>
<proteinExistence type="predicted"/>
<feature type="domain" description="L-asparaginase N-terminal" evidence="3">
    <location>
        <begin position="3"/>
        <end position="161"/>
    </location>
</feature>